<name>A0A2P2K3R2_RHIMU</name>
<evidence type="ECO:0000313" key="2">
    <source>
        <dbReference type="EMBL" id="MBX00356.1"/>
    </source>
</evidence>
<accession>A0A2P2K3R2</accession>
<feature type="transmembrane region" description="Helical" evidence="1">
    <location>
        <begin position="49"/>
        <end position="67"/>
    </location>
</feature>
<keyword evidence="1" id="KW-1133">Transmembrane helix</keyword>
<evidence type="ECO:0000256" key="1">
    <source>
        <dbReference type="SAM" id="Phobius"/>
    </source>
</evidence>
<sequence>MHWLPSVHTQEGPRRESKLDYRSNGAYIFFILNVDLKLLAFHPYVPEEFISNGALIALIFGFPIGLCQSW</sequence>
<proteinExistence type="predicted"/>
<protein>
    <submittedName>
        <fullName evidence="2">Uncharacterized protein LOC103442151 isoform X1</fullName>
    </submittedName>
</protein>
<dbReference type="EMBL" id="GGEC01019872">
    <property type="protein sequence ID" value="MBX00356.1"/>
    <property type="molecule type" value="Transcribed_RNA"/>
</dbReference>
<keyword evidence="1" id="KW-0812">Transmembrane</keyword>
<organism evidence="2">
    <name type="scientific">Rhizophora mucronata</name>
    <name type="common">Asiatic mangrove</name>
    <dbReference type="NCBI Taxonomy" id="61149"/>
    <lineage>
        <taxon>Eukaryota</taxon>
        <taxon>Viridiplantae</taxon>
        <taxon>Streptophyta</taxon>
        <taxon>Embryophyta</taxon>
        <taxon>Tracheophyta</taxon>
        <taxon>Spermatophyta</taxon>
        <taxon>Magnoliopsida</taxon>
        <taxon>eudicotyledons</taxon>
        <taxon>Gunneridae</taxon>
        <taxon>Pentapetalae</taxon>
        <taxon>rosids</taxon>
        <taxon>fabids</taxon>
        <taxon>Malpighiales</taxon>
        <taxon>Rhizophoraceae</taxon>
        <taxon>Rhizophora</taxon>
    </lineage>
</organism>
<keyword evidence="1" id="KW-0472">Membrane</keyword>
<reference evidence="2" key="1">
    <citation type="submission" date="2018-02" db="EMBL/GenBank/DDBJ databases">
        <title>Rhizophora mucronata_Transcriptome.</title>
        <authorList>
            <person name="Meera S.P."/>
            <person name="Sreeshan A."/>
            <person name="Augustine A."/>
        </authorList>
    </citation>
    <scope>NUCLEOTIDE SEQUENCE</scope>
    <source>
        <tissue evidence="2">Leaf</tissue>
    </source>
</reference>
<dbReference type="AlphaFoldDB" id="A0A2P2K3R2"/>